<dbReference type="OrthoDB" id="5818798at2759"/>
<dbReference type="AlphaFoldDB" id="A0A9P0B203"/>
<evidence type="ECO:0000256" key="11">
    <source>
        <dbReference type="ARBA" id="ARBA00023136"/>
    </source>
</evidence>
<keyword evidence="8" id="KW-0249">Electron transport</keyword>
<evidence type="ECO:0000256" key="6">
    <source>
        <dbReference type="ARBA" id="ARBA00022692"/>
    </source>
</evidence>
<comment type="subcellular location">
    <subcellularLocation>
        <location evidence="1">Mitochondrion inner membrane</location>
        <topology evidence="1">Single-pass membrane protein</topology>
    </subcellularLocation>
</comment>
<reference evidence="15" key="1">
    <citation type="submission" date="2021-12" db="EMBL/GenBank/DDBJ databases">
        <authorList>
            <person name="King R."/>
        </authorList>
    </citation>
    <scope>NUCLEOTIDE SEQUENCE</scope>
</reference>
<dbReference type="InterPro" id="IPR009866">
    <property type="entry name" value="NADH_UbQ_OxRdtase_NDUFB4_su"/>
</dbReference>
<evidence type="ECO:0000256" key="1">
    <source>
        <dbReference type="ARBA" id="ARBA00004434"/>
    </source>
</evidence>
<gene>
    <name evidence="15" type="ORF">MELIAE_LOCUS5671</name>
</gene>
<dbReference type="PANTHER" id="PTHR15469">
    <property type="entry name" value="NADH-UBIQUINONE OXIDOREDUCTASE B15 SUBUNIT"/>
    <property type="match status" value="1"/>
</dbReference>
<feature type="transmembrane region" description="Helical" evidence="14">
    <location>
        <begin position="73"/>
        <end position="92"/>
    </location>
</feature>
<evidence type="ECO:0000256" key="14">
    <source>
        <dbReference type="SAM" id="Phobius"/>
    </source>
</evidence>
<evidence type="ECO:0000256" key="5">
    <source>
        <dbReference type="ARBA" id="ARBA00022660"/>
    </source>
</evidence>
<dbReference type="GO" id="GO:0005743">
    <property type="term" value="C:mitochondrial inner membrane"/>
    <property type="evidence" value="ECO:0007669"/>
    <property type="project" value="UniProtKB-SubCell"/>
</dbReference>
<keyword evidence="5" id="KW-0679">Respiratory chain</keyword>
<protein>
    <recommendedName>
        <fullName evidence="3">NADH dehydrogenase [ubiquinone] 1 beta subcomplex subunit 4</fullName>
    </recommendedName>
    <alternativeName>
        <fullName evidence="12">Complex I-B15</fullName>
    </alternativeName>
    <alternativeName>
        <fullName evidence="13">NADH-ubiquinone oxidoreductase B15 subunit</fullName>
    </alternativeName>
</protein>
<organism evidence="15 16">
    <name type="scientific">Brassicogethes aeneus</name>
    <name type="common">Rape pollen beetle</name>
    <name type="synonym">Meligethes aeneus</name>
    <dbReference type="NCBI Taxonomy" id="1431903"/>
    <lineage>
        <taxon>Eukaryota</taxon>
        <taxon>Metazoa</taxon>
        <taxon>Ecdysozoa</taxon>
        <taxon>Arthropoda</taxon>
        <taxon>Hexapoda</taxon>
        <taxon>Insecta</taxon>
        <taxon>Pterygota</taxon>
        <taxon>Neoptera</taxon>
        <taxon>Endopterygota</taxon>
        <taxon>Coleoptera</taxon>
        <taxon>Polyphaga</taxon>
        <taxon>Cucujiformia</taxon>
        <taxon>Nitidulidae</taxon>
        <taxon>Meligethinae</taxon>
        <taxon>Brassicogethes</taxon>
    </lineage>
</organism>
<keyword evidence="6 14" id="KW-0812">Transmembrane</keyword>
<name>A0A9P0B203_BRAAE</name>
<dbReference type="Proteomes" id="UP001154078">
    <property type="component" value="Chromosome 3"/>
</dbReference>
<accession>A0A9P0B203</accession>
<dbReference type="PANTHER" id="PTHR15469:SF0">
    <property type="entry name" value="NADH DEHYDROGENASE [UBIQUINONE] 1 BETA SUBCOMPLEX SUBUNIT 4"/>
    <property type="match status" value="1"/>
</dbReference>
<comment type="similarity">
    <text evidence="2">Belongs to the complex I NDUFB4 subunit family.</text>
</comment>
<dbReference type="EMBL" id="OV121134">
    <property type="protein sequence ID" value="CAH0553761.1"/>
    <property type="molecule type" value="Genomic_DNA"/>
</dbReference>
<keyword evidence="16" id="KW-1185">Reference proteome</keyword>
<evidence type="ECO:0000256" key="10">
    <source>
        <dbReference type="ARBA" id="ARBA00023128"/>
    </source>
</evidence>
<proteinExistence type="inferred from homology"/>
<dbReference type="Pfam" id="PF07225">
    <property type="entry name" value="NDUF_B4"/>
    <property type="match status" value="1"/>
</dbReference>
<evidence type="ECO:0000256" key="8">
    <source>
        <dbReference type="ARBA" id="ARBA00022982"/>
    </source>
</evidence>
<evidence type="ECO:0000256" key="2">
    <source>
        <dbReference type="ARBA" id="ARBA00007260"/>
    </source>
</evidence>
<evidence type="ECO:0000256" key="9">
    <source>
        <dbReference type="ARBA" id="ARBA00022989"/>
    </source>
</evidence>
<keyword evidence="4" id="KW-0813">Transport</keyword>
<keyword evidence="10" id="KW-0496">Mitochondrion</keyword>
<evidence type="ECO:0000256" key="13">
    <source>
        <dbReference type="ARBA" id="ARBA00030987"/>
    </source>
</evidence>
<sequence length="117" mass="13413">MSQQVDLSLEEQKILAEKTQRRAALRNEYLKLKSDPFRHATGEGGAVFDSAIQRYSAMKVNGFDYFKPSIKNGLQGLFLLVIPMGGFGYLVYKSRAEQEARFRNGEVAYKDRRFKLI</sequence>
<keyword evidence="9 14" id="KW-1133">Transmembrane helix</keyword>
<evidence type="ECO:0000256" key="3">
    <source>
        <dbReference type="ARBA" id="ARBA00018681"/>
    </source>
</evidence>
<keyword evidence="7" id="KW-0999">Mitochondrion inner membrane</keyword>
<evidence type="ECO:0000256" key="7">
    <source>
        <dbReference type="ARBA" id="ARBA00022792"/>
    </source>
</evidence>
<keyword evidence="11 14" id="KW-0472">Membrane</keyword>
<evidence type="ECO:0000256" key="4">
    <source>
        <dbReference type="ARBA" id="ARBA00022448"/>
    </source>
</evidence>
<evidence type="ECO:0000313" key="15">
    <source>
        <dbReference type="EMBL" id="CAH0553761.1"/>
    </source>
</evidence>
<evidence type="ECO:0000256" key="12">
    <source>
        <dbReference type="ARBA" id="ARBA00030212"/>
    </source>
</evidence>
<evidence type="ECO:0000313" key="16">
    <source>
        <dbReference type="Proteomes" id="UP001154078"/>
    </source>
</evidence>